<evidence type="ECO:0000313" key="1">
    <source>
        <dbReference type="EMBL" id="KKM86305.1"/>
    </source>
</evidence>
<comment type="caution">
    <text evidence="1">The sequence shown here is derived from an EMBL/GenBank/DDBJ whole genome shotgun (WGS) entry which is preliminary data.</text>
</comment>
<dbReference type="AlphaFoldDB" id="A0A0F9NC34"/>
<reference evidence="1" key="1">
    <citation type="journal article" date="2015" name="Nature">
        <title>Complex archaea that bridge the gap between prokaryotes and eukaryotes.</title>
        <authorList>
            <person name="Spang A."/>
            <person name="Saw J.H."/>
            <person name="Jorgensen S.L."/>
            <person name="Zaremba-Niedzwiedzka K."/>
            <person name="Martijn J."/>
            <person name="Lind A.E."/>
            <person name="van Eijk R."/>
            <person name="Schleper C."/>
            <person name="Guy L."/>
            <person name="Ettema T.J."/>
        </authorList>
    </citation>
    <scope>NUCLEOTIDE SEQUENCE</scope>
</reference>
<dbReference type="EMBL" id="LAZR01007277">
    <property type="protein sequence ID" value="KKM86305.1"/>
    <property type="molecule type" value="Genomic_DNA"/>
</dbReference>
<name>A0A0F9NC34_9ZZZZ</name>
<proteinExistence type="predicted"/>
<protein>
    <submittedName>
        <fullName evidence="1">Uncharacterized protein</fullName>
    </submittedName>
</protein>
<accession>A0A0F9NC34</accession>
<gene>
    <name evidence="1" type="ORF">LCGC14_1280310</name>
</gene>
<organism evidence="1">
    <name type="scientific">marine sediment metagenome</name>
    <dbReference type="NCBI Taxonomy" id="412755"/>
    <lineage>
        <taxon>unclassified sequences</taxon>
        <taxon>metagenomes</taxon>
        <taxon>ecological metagenomes</taxon>
    </lineage>
</organism>
<sequence length="197" mass="22616">MKKTPDIDIDFSDRDLALAGLDYTRAAMIDDAGNVRPHNVGVYFQDVPSDPITGLTTITTDEAENRGYFKVDFLNVSLYNGVRSEGHLLKLMEQEPIWEMLDDKFFVEQLWHIHDHFDIVKKMKPRSIIELAMLLGVIRPSKRHLQNKSWSEIAKTVWEKPQIGDKGYGKNFFKKPHAVAYSIGIVVQMNLIVEDAR</sequence>